<dbReference type="Proteomes" id="UP000002878">
    <property type="component" value="Chromosome"/>
</dbReference>
<accession>I2CA27</accession>
<proteinExistence type="predicted"/>
<reference evidence="1 2" key="1">
    <citation type="journal article" date="2012" name="J. Biotechnol.">
        <title>Genome sequence of the plant growth promoting strain Bacillus amyloliquefaciens subsp. plantarum B9601-Y2 and expression of mersacidin and other secondary metabolites.</title>
        <authorList>
            <person name="He P."/>
            <person name="Hao K."/>
            <person name="Blom J."/>
            <person name="Ruckert C."/>
            <person name="Vater J."/>
            <person name="Mao Z."/>
            <person name="Wu Y."/>
            <person name="Hou M."/>
            <person name="He P."/>
            <person name="He Y."/>
            <person name="Borriss R."/>
        </authorList>
    </citation>
    <scope>NUCLEOTIDE SEQUENCE [LARGE SCALE GENOMIC DNA]</scope>
    <source>
        <strain evidence="1">Y2</strain>
    </source>
</reference>
<evidence type="ECO:0000313" key="2">
    <source>
        <dbReference type="Proteomes" id="UP000002878"/>
    </source>
</evidence>
<dbReference type="AlphaFoldDB" id="I2CA27"/>
<sequence length="39" mass="4308">MYISERKSGSCKPDIPVEGLFFVPAKPGHKEYGILVGKE</sequence>
<dbReference type="KEGG" id="bqy:MUS_3632"/>
<dbReference type="HOGENOM" id="CLU_3304122_0_0_9"/>
<gene>
    <name evidence="1" type="ORF">MUS_3632</name>
</gene>
<name>I2CA27_BACAY</name>
<protein>
    <submittedName>
        <fullName evidence="1">Uncharacterized protein</fullName>
    </submittedName>
</protein>
<organism evidence="1 2">
    <name type="scientific">Bacillus amyloliquefaciens (strain Y2)</name>
    <name type="common">Bacillus amyloliquefaciens subsp. plantarum (strain B9601-Y2)</name>
    <dbReference type="NCBI Taxonomy" id="1155777"/>
    <lineage>
        <taxon>Bacteria</taxon>
        <taxon>Bacillati</taxon>
        <taxon>Bacillota</taxon>
        <taxon>Bacilli</taxon>
        <taxon>Bacillales</taxon>
        <taxon>Bacillaceae</taxon>
        <taxon>Bacillus</taxon>
        <taxon>Bacillus amyloliquefaciens group</taxon>
    </lineage>
</organism>
<dbReference type="PATRIC" id="fig|1126211.3.peg.3461"/>
<evidence type="ECO:0000313" key="1">
    <source>
        <dbReference type="EMBL" id="AFJ63501.1"/>
    </source>
</evidence>
<dbReference type="EMBL" id="CP003332">
    <property type="protein sequence ID" value="AFJ63501.1"/>
    <property type="molecule type" value="Genomic_DNA"/>
</dbReference>